<dbReference type="AlphaFoldDB" id="A0A7Z0NCA4"/>
<accession>A0A7Z0NCA4</accession>
<name>A0A7Z0NCA4_9GAMM</name>
<evidence type="ECO:0000256" key="1">
    <source>
        <dbReference type="SAM" id="MobiDB-lite"/>
    </source>
</evidence>
<dbReference type="Proteomes" id="UP000520876">
    <property type="component" value="Unassembled WGS sequence"/>
</dbReference>
<reference evidence="2 3" key="1">
    <citation type="submission" date="2020-07" db="EMBL/GenBank/DDBJ databases">
        <title>Halomonas sp. QX-2 draft genome sequence.</title>
        <authorList>
            <person name="Qiu X."/>
        </authorList>
    </citation>
    <scope>NUCLEOTIDE SEQUENCE [LARGE SCALE GENOMIC DNA]</scope>
    <source>
        <strain evidence="2 3">QX-2</strain>
    </source>
</reference>
<evidence type="ECO:0000313" key="2">
    <source>
        <dbReference type="EMBL" id="NYT75124.1"/>
    </source>
</evidence>
<sequence>MARLLFFDLQHVRAQNKTELAASNDNIKERRTSRPASPHPTPRKTMPWPPPTPNDNASNAAWQSLS</sequence>
<feature type="compositionally biased region" description="Polar residues" evidence="1">
    <location>
        <begin position="54"/>
        <end position="66"/>
    </location>
</feature>
<keyword evidence="3" id="KW-1185">Reference proteome</keyword>
<proteinExistence type="predicted"/>
<feature type="region of interest" description="Disordered" evidence="1">
    <location>
        <begin position="17"/>
        <end position="66"/>
    </location>
</feature>
<dbReference type="RefSeq" id="WP_180096024.1">
    <property type="nucleotide sequence ID" value="NZ_JACCGK010000029.1"/>
</dbReference>
<comment type="caution">
    <text evidence="2">The sequence shown here is derived from an EMBL/GenBank/DDBJ whole genome shotgun (WGS) entry which is preliminary data.</text>
</comment>
<organism evidence="2 3">
    <name type="scientific">Vreelandella sedimenti</name>
    <dbReference type="NCBI Taxonomy" id="2729618"/>
    <lineage>
        <taxon>Bacteria</taxon>
        <taxon>Pseudomonadati</taxon>
        <taxon>Pseudomonadota</taxon>
        <taxon>Gammaproteobacteria</taxon>
        <taxon>Oceanospirillales</taxon>
        <taxon>Halomonadaceae</taxon>
        <taxon>Vreelandella</taxon>
    </lineage>
</organism>
<gene>
    <name evidence="2" type="ORF">HZU72_22310</name>
</gene>
<evidence type="ECO:0000313" key="3">
    <source>
        <dbReference type="Proteomes" id="UP000520876"/>
    </source>
</evidence>
<dbReference type="EMBL" id="JACCGK010000029">
    <property type="protein sequence ID" value="NYT75124.1"/>
    <property type="molecule type" value="Genomic_DNA"/>
</dbReference>
<protein>
    <submittedName>
        <fullName evidence="2">Uncharacterized protein</fullName>
    </submittedName>
</protein>